<name>A0ACB7YSN4_9ERIC</name>
<sequence>MLFVFGDSYVDTGNSNKSTSSSWMVPYGITFPGTPDGRYSDGLILTDFLADSLGLKSPLPYVMRKNAPELVRSGINFAFGGTGVLNTFVLAPNMTTQIDFLQNLVDESAYTKSDLQSSLSLVSVAGNDYSTYLAEGGSFEGLPGFITRVAEQIAVNLKRIHDIGVGKVAVGALQPLGCLPEFTAQNNFQQCNETVNTLAELHNTLLQQAVAKLNNESKDSGAFVILDIYGSFTSVLNHKDATVKFENLLKPCCMPMKAGYFCGSVDAKGEKMYTQLMIFFDSSQNPLSSSQTPSSISLSPNDNKSLISPPSSTTPSPKSFELLHHQQHHGPKPTLPSPLSPPPEVKRFGIVDEYGSTTDDFEVRDFDLGVEGVEG</sequence>
<accession>A0ACB7YSN4</accession>
<dbReference type="Proteomes" id="UP000828048">
    <property type="component" value="Chromosome 11"/>
</dbReference>
<comment type="caution">
    <text evidence="1">The sequence shown here is derived from an EMBL/GenBank/DDBJ whole genome shotgun (WGS) entry which is preliminary data.</text>
</comment>
<reference evidence="1 2" key="1">
    <citation type="journal article" date="2021" name="Hortic Res">
        <title>High-quality reference genome and annotation aids understanding of berry development for evergreen blueberry (Vaccinium darrowii).</title>
        <authorList>
            <person name="Yu J."/>
            <person name="Hulse-Kemp A.M."/>
            <person name="Babiker E."/>
            <person name="Staton M."/>
        </authorList>
    </citation>
    <scope>NUCLEOTIDE SEQUENCE [LARGE SCALE GENOMIC DNA]</scope>
    <source>
        <strain evidence="2">cv. NJ 8807/NJ 8810</strain>
        <tissue evidence="1">Young leaf</tissue>
    </source>
</reference>
<organism evidence="1 2">
    <name type="scientific">Vaccinium darrowii</name>
    <dbReference type="NCBI Taxonomy" id="229202"/>
    <lineage>
        <taxon>Eukaryota</taxon>
        <taxon>Viridiplantae</taxon>
        <taxon>Streptophyta</taxon>
        <taxon>Embryophyta</taxon>
        <taxon>Tracheophyta</taxon>
        <taxon>Spermatophyta</taxon>
        <taxon>Magnoliopsida</taxon>
        <taxon>eudicotyledons</taxon>
        <taxon>Gunneridae</taxon>
        <taxon>Pentapetalae</taxon>
        <taxon>asterids</taxon>
        <taxon>Ericales</taxon>
        <taxon>Ericaceae</taxon>
        <taxon>Vaccinioideae</taxon>
        <taxon>Vaccinieae</taxon>
        <taxon>Vaccinium</taxon>
    </lineage>
</organism>
<protein>
    <submittedName>
        <fullName evidence="1">Uncharacterized protein</fullName>
    </submittedName>
</protein>
<evidence type="ECO:0000313" key="1">
    <source>
        <dbReference type="EMBL" id="KAH7856167.1"/>
    </source>
</evidence>
<dbReference type="EMBL" id="CM037161">
    <property type="protein sequence ID" value="KAH7856167.1"/>
    <property type="molecule type" value="Genomic_DNA"/>
</dbReference>
<proteinExistence type="predicted"/>
<gene>
    <name evidence="1" type="ORF">Vadar_033529</name>
</gene>
<keyword evidence="2" id="KW-1185">Reference proteome</keyword>
<evidence type="ECO:0000313" key="2">
    <source>
        <dbReference type="Proteomes" id="UP000828048"/>
    </source>
</evidence>